<accession>A0ABW3H1F8</accession>
<dbReference type="GO" id="GO:0016874">
    <property type="term" value="F:ligase activity"/>
    <property type="evidence" value="ECO:0007669"/>
    <property type="project" value="UniProtKB-KW"/>
</dbReference>
<dbReference type="Gene3D" id="3.40.50.12780">
    <property type="entry name" value="N-terminal domain of ligase-like"/>
    <property type="match status" value="1"/>
</dbReference>
<dbReference type="SUPFAM" id="SSF56801">
    <property type="entry name" value="Acetyl-CoA synthetase-like"/>
    <property type="match status" value="1"/>
</dbReference>
<dbReference type="RefSeq" id="WP_381014114.1">
    <property type="nucleotide sequence ID" value="NZ_JBHTJF010000042.1"/>
</dbReference>
<feature type="domain" description="AMP-dependent synthetase/ligase" evidence="1">
    <location>
        <begin position="90"/>
        <end position="284"/>
    </location>
</feature>
<keyword evidence="3" id="KW-0436">Ligase</keyword>
<dbReference type="PANTHER" id="PTHR43845">
    <property type="entry name" value="BLR5969 PROTEIN"/>
    <property type="match status" value="1"/>
</dbReference>
<name>A0ABW3H1F8_9BACL</name>
<organism evidence="3 4">
    <name type="scientific">Savagea faecisuis</name>
    <dbReference type="NCBI Taxonomy" id="1274803"/>
    <lineage>
        <taxon>Bacteria</taxon>
        <taxon>Bacillati</taxon>
        <taxon>Bacillota</taxon>
        <taxon>Bacilli</taxon>
        <taxon>Bacillales</taxon>
        <taxon>Caryophanaceae</taxon>
        <taxon>Savagea</taxon>
    </lineage>
</organism>
<keyword evidence="4" id="KW-1185">Reference proteome</keyword>
<dbReference type="Proteomes" id="UP001596976">
    <property type="component" value="Unassembled WGS sequence"/>
</dbReference>
<dbReference type="Gene3D" id="3.30.300.30">
    <property type="match status" value="1"/>
</dbReference>
<dbReference type="EMBL" id="JBHTJF010000042">
    <property type="protein sequence ID" value="MFD0944545.1"/>
    <property type="molecule type" value="Genomic_DNA"/>
</dbReference>
<protein>
    <submittedName>
        <fullName evidence="3">Phenylacetate--CoA ligase family protein</fullName>
    </submittedName>
</protein>
<evidence type="ECO:0000313" key="4">
    <source>
        <dbReference type="Proteomes" id="UP001596976"/>
    </source>
</evidence>
<evidence type="ECO:0000259" key="2">
    <source>
        <dbReference type="Pfam" id="PF14535"/>
    </source>
</evidence>
<reference evidence="4" key="1">
    <citation type="journal article" date="2019" name="Int. J. Syst. Evol. Microbiol.">
        <title>The Global Catalogue of Microorganisms (GCM) 10K type strain sequencing project: providing services to taxonomists for standard genome sequencing and annotation.</title>
        <authorList>
            <consortium name="The Broad Institute Genomics Platform"/>
            <consortium name="The Broad Institute Genome Sequencing Center for Infectious Disease"/>
            <person name="Wu L."/>
            <person name="Ma J."/>
        </authorList>
    </citation>
    <scope>NUCLEOTIDE SEQUENCE [LARGE SCALE GENOMIC DNA]</scope>
    <source>
        <strain evidence="4">CCUG 63563</strain>
    </source>
</reference>
<dbReference type="InterPro" id="IPR000873">
    <property type="entry name" value="AMP-dep_synth/lig_dom"/>
</dbReference>
<sequence>MTVHQIYETEVDIKKYRYQRLNELLVFTSNFNEFYKEKFKDVHLPIKDLEDLRRLPFTTKKELAQDQIDYAPLGRNHSYPQESYIRYHQTSGTTGRPLKVLDTEQSWDWWARCWTEILKNSGVTKADSCYFAFSFGPFIGFWAAHEGVRKLGALAMPGGTMSSEQRLQSMLDNNATVLLCTPSYALRLAEVAANMGLDIKNSSIRTIITAGEPGGSVPSTRSQIENLWGAKLYDHIGMTEMGAYGYSCSERKGMHVNESEFIVEIIDPDTLEHVKPGEQGELVLTNLGRYGYPMIRYRTGDAVIYQTENCACGNTNHFLPGGIVGRTDDMVSIRGINIYPTSLEAIVREFSEVKEFRIVYYTEDELHQVKLQIEGPESVVKPLAKLLRERVGLRIEVERVEENTLPRFEMKAKRVLDQREI</sequence>
<dbReference type="InterPro" id="IPR045851">
    <property type="entry name" value="AMP-bd_C_sf"/>
</dbReference>
<dbReference type="InterPro" id="IPR028154">
    <property type="entry name" value="AMP-dep_Lig_C"/>
</dbReference>
<proteinExistence type="predicted"/>
<evidence type="ECO:0000313" key="3">
    <source>
        <dbReference type="EMBL" id="MFD0944545.1"/>
    </source>
</evidence>
<evidence type="ECO:0000259" key="1">
    <source>
        <dbReference type="Pfam" id="PF00501"/>
    </source>
</evidence>
<gene>
    <name evidence="3" type="ORF">ACFQ0V_12400</name>
</gene>
<feature type="domain" description="AMP-dependent ligase C-terminal" evidence="2">
    <location>
        <begin position="335"/>
        <end position="419"/>
    </location>
</feature>
<dbReference type="Pfam" id="PF00501">
    <property type="entry name" value="AMP-binding"/>
    <property type="match status" value="1"/>
</dbReference>
<dbReference type="PANTHER" id="PTHR43845:SF1">
    <property type="entry name" value="BLR5969 PROTEIN"/>
    <property type="match status" value="1"/>
</dbReference>
<dbReference type="InterPro" id="IPR042099">
    <property type="entry name" value="ANL_N_sf"/>
</dbReference>
<dbReference type="Pfam" id="PF14535">
    <property type="entry name" value="AMP-binding_C_2"/>
    <property type="match status" value="1"/>
</dbReference>
<comment type="caution">
    <text evidence="3">The sequence shown here is derived from an EMBL/GenBank/DDBJ whole genome shotgun (WGS) entry which is preliminary data.</text>
</comment>